<dbReference type="RefSeq" id="WP_089724433.1">
    <property type="nucleotide sequence ID" value="NZ_FNGI01000001.1"/>
</dbReference>
<keyword evidence="2" id="KW-1185">Reference proteome</keyword>
<gene>
    <name evidence="1" type="ORF">SAMN05661010_00078</name>
</gene>
<reference evidence="1 2" key="1">
    <citation type="submission" date="2016-10" db="EMBL/GenBank/DDBJ databases">
        <authorList>
            <person name="de Groot N.N."/>
        </authorList>
    </citation>
    <scope>NUCLEOTIDE SEQUENCE [LARGE SCALE GENOMIC DNA]</scope>
    <source>
        <strain evidence="1 2">DSM 14789</strain>
    </source>
</reference>
<dbReference type="InterPro" id="IPR009678">
    <property type="entry name" value="Phage_tail_completion_R"/>
</dbReference>
<protein>
    <submittedName>
        <fullName evidence="1">P2 phage tail completion protein R (GpR)</fullName>
    </submittedName>
</protein>
<organism evidence="1 2">
    <name type="scientific">Modicisalibacter muralis</name>
    <dbReference type="NCBI Taxonomy" id="119000"/>
    <lineage>
        <taxon>Bacteria</taxon>
        <taxon>Pseudomonadati</taxon>
        <taxon>Pseudomonadota</taxon>
        <taxon>Gammaproteobacteria</taxon>
        <taxon>Oceanospirillales</taxon>
        <taxon>Halomonadaceae</taxon>
        <taxon>Modicisalibacter</taxon>
    </lineage>
</organism>
<dbReference type="EMBL" id="FNGI01000001">
    <property type="protein sequence ID" value="SDK78530.1"/>
    <property type="molecule type" value="Genomic_DNA"/>
</dbReference>
<proteinExistence type="predicted"/>
<sequence length="163" mass="18495">MKKLTALRQYLINSVPDLQRNPDRLLTFIQDGRVAFHRGQHLSHEYRVPAQIVLTDYAGELDAVMIPLLQWLAHYQPDLVPEEAVQFGAEILDNDRWDLALTVTLTERVVALVDCAAGRITAEHRMPEYPIDACPATHWRLYVKGPSQDDHQLTSEWGAPSDG</sequence>
<dbReference type="Proteomes" id="UP000198654">
    <property type="component" value="Unassembled WGS sequence"/>
</dbReference>
<dbReference type="OrthoDB" id="8564199at2"/>
<dbReference type="AlphaFoldDB" id="A0A1G9EQX9"/>
<evidence type="ECO:0000313" key="2">
    <source>
        <dbReference type="Proteomes" id="UP000198654"/>
    </source>
</evidence>
<evidence type="ECO:0000313" key="1">
    <source>
        <dbReference type="EMBL" id="SDK78530.1"/>
    </source>
</evidence>
<dbReference type="Pfam" id="PF06891">
    <property type="entry name" value="P2_Phage_GpR"/>
    <property type="match status" value="1"/>
</dbReference>
<dbReference type="STRING" id="119000.SAMN05661010_00078"/>
<name>A0A1G9EQX9_9GAMM</name>
<accession>A0A1G9EQX9</accession>